<keyword evidence="1" id="KW-0812">Transmembrane</keyword>
<feature type="transmembrane region" description="Helical" evidence="1">
    <location>
        <begin position="114"/>
        <end position="137"/>
    </location>
</feature>
<dbReference type="PATRIC" id="fig|1227481.4.peg.2225"/>
<feature type="transmembrane region" description="Helical" evidence="1">
    <location>
        <begin position="50"/>
        <end position="73"/>
    </location>
</feature>
<feature type="transmembrane region" description="Helical" evidence="1">
    <location>
        <begin position="149"/>
        <end position="166"/>
    </location>
</feature>
<comment type="caution">
    <text evidence="2">The sequence shown here is derived from an EMBL/GenBank/DDBJ whole genome shotgun (WGS) entry which is preliminary data.</text>
</comment>
<sequence>MSLRSRLLGSALLTVALAAFAASVSLAPTVPLEPAADAVSIIAPTPYSFLVAPALFAVGGVLLVGGAAALAGVDLSARATLLAPALGGLAAFAVVVGVLNAPAATLPALAESDALATAVAGAAGSIATGAVVGCAVAPVVRATTTEDTVALLAGSVLLLAALAAGASDPQSLVTGGIGGAAAVALLWAVDPDRWRP</sequence>
<keyword evidence="1" id="KW-0472">Membrane</keyword>
<keyword evidence="3" id="KW-1185">Reference proteome</keyword>
<protein>
    <submittedName>
        <fullName evidence="2">Uncharacterized protein</fullName>
    </submittedName>
</protein>
<proteinExistence type="predicted"/>
<dbReference type="STRING" id="1227481.C467_11275"/>
<dbReference type="RefSeq" id="WP_008585266.1">
    <property type="nucleotide sequence ID" value="NZ_AOJO01000047.1"/>
</dbReference>
<dbReference type="AlphaFoldDB" id="M0F3R5"/>
<evidence type="ECO:0000313" key="3">
    <source>
        <dbReference type="Proteomes" id="UP000011689"/>
    </source>
</evidence>
<feature type="transmembrane region" description="Helical" evidence="1">
    <location>
        <begin position="172"/>
        <end position="189"/>
    </location>
</feature>
<organism evidence="2 3">
    <name type="scientific">Halorubrum hochstenium ATCC 700873</name>
    <dbReference type="NCBI Taxonomy" id="1227481"/>
    <lineage>
        <taxon>Archaea</taxon>
        <taxon>Methanobacteriati</taxon>
        <taxon>Methanobacteriota</taxon>
        <taxon>Stenosarchaea group</taxon>
        <taxon>Halobacteria</taxon>
        <taxon>Halobacteriales</taxon>
        <taxon>Haloferacaceae</taxon>
        <taxon>Halorubrum</taxon>
    </lineage>
</organism>
<dbReference type="Proteomes" id="UP000011689">
    <property type="component" value="Unassembled WGS sequence"/>
</dbReference>
<accession>M0F3R5</accession>
<keyword evidence="1" id="KW-1133">Transmembrane helix</keyword>
<name>M0F3R5_9EURY</name>
<gene>
    <name evidence="2" type="ORF">C467_11275</name>
</gene>
<evidence type="ECO:0000313" key="2">
    <source>
        <dbReference type="EMBL" id="ELZ54530.1"/>
    </source>
</evidence>
<dbReference type="GeneID" id="72713288"/>
<feature type="transmembrane region" description="Helical" evidence="1">
    <location>
        <begin position="80"/>
        <end position="102"/>
    </location>
</feature>
<evidence type="ECO:0000256" key="1">
    <source>
        <dbReference type="SAM" id="Phobius"/>
    </source>
</evidence>
<dbReference type="EMBL" id="AOJO01000047">
    <property type="protein sequence ID" value="ELZ54530.1"/>
    <property type="molecule type" value="Genomic_DNA"/>
</dbReference>
<reference evidence="2 3" key="1">
    <citation type="journal article" date="2014" name="PLoS Genet.">
        <title>Phylogenetically driven sequencing of extremely halophilic archaea reveals strategies for static and dynamic osmo-response.</title>
        <authorList>
            <person name="Becker E.A."/>
            <person name="Seitzer P.M."/>
            <person name="Tritt A."/>
            <person name="Larsen D."/>
            <person name="Krusor M."/>
            <person name="Yao A.I."/>
            <person name="Wu D."/>
            <person name="Madern D."/>
            <person name="Eisen J.A."/>
            <person name="Darling A.E."/>
            <person name="Facciotti M.T."/>
        </authorList>
    </citation>
    <scope>NUCLEOTIDE SEQUENCE [LARGE SCALE GENOMIC DNA]</scope>
    <source>
        <strain evidence="2 3">ATCC 700873</strain>
    </source>
</reference>